<dbReference type="EMBL" id="CP036402">
    <property type="protein sequence ID" value="QBI19618.1"/>
    <property type="molecule type" value="Genomic_DNA"/>
</dbReference>
<dbReference type="KEGG" id="erz:ER308_08685"/>
<sequence length="112" mass="12902">MHDAPIYRFYRRRFLNRPGMHTGAYVLAAVEDTRVLADDDARYADHTLRISDCDRVISLDLDLGSPAHRRNTLAKIDTLIATLVKLRAALGEEARVAANRERTRTLRDRRDR</sequence>
<dbReference type="AlphaFoldDB" id="A0A411YEI5"/>
<dbReference type="RefSeq" id="WP_131154615.1">
    <property type="nucleotide sequence ID" value="NZ_CP036402.1"/>
</dbReference>
<accession>A0A411YEI5</accession>
<dbReference type="OrthoDB" id="5149156at2"/>
<proteinExistence type="predicted"/>
<gene>
    <name evidence="1" type="ORF">ER308_08685</name>
</gene>
<organism evidence="1 2">
    <name type="scientific">Egibacter rhizosphaerae</name>
    <dbReference type="NCBI Taxonomy" id="1670831"/>
    <lineage>
        <taxon>Bacteria</taxon>
        <taxon>Bacillati</taxon>
        <taxon>Actinomycetota</taxon>
        <taxon>Nitriliruptoria</taxon>
        <taxon>Egibacterales</taxon>
        <taxon>Egibacteraceae</taxon>
        <taxon>Egibacter</taxon>
    </lineage>
</organism>
<evidence type="ECO:0000313" key="1">
    <source>
        <dbReference type="EMBL" id="QBI19618.1"/>
    </source>
</evidence>
<reference evidence="1 2" key="1">
    <citation type="submission" date="2019-01" db="EMBL/GenBank/DDBJ databases">
        <title>Egibacter rhizosphaerae EGI 80759T.</title>
        <authorList>
            <person name="Chen D.-D."/>
            <person name="Tian Y."/>
            <person name="Jiao J.-Y."/>
            <person name="Zhang X.-T."/>
            <person name="Zhang Y.-G."/>
            <person name="Zhang Y."/>
            <person name="Xiao M."/>
            <person name="Shu W.-S."/>
            <person name="Li W.-J."/>
        </authorList>
    </citation>
    <scope>NUCLEOTIDE SEQUENCE [LARGE SCALE GENOMIC DNA]</scope>
    <source>
        <strain evidence="1 2">EGI 80759</strain>
    </source>
</reference>
<protein>
    <submittedName>
        <fullName evidence="1">Uncharacterized protein</fullName>
    </submittedName>
</protein>
<name>A0A411YEI5_9ACTN</name>
<keyword evidence="2" id="KW-1185">Reference proteome</keyword>
<dbReference type="Proteomes" id="UP000291469">
    <property type="component" value="Chromosome"/>
</dbReference>
<evidence type="ECO:0000313" key="2">
    <source>
        <dbReference type="Proteomes" id="UP000291469"/>
    </source>
</evidence>